<dbReference type="Proteomes" id="UP000033607">
    <property type="component" value="Unassembled WGS sequence"/>
</dbReference>
<keyword evidence="3" id="KW-0813">Transport</keyword>
<dbReference type="Gene3D" id="3.10.560.10">
    <property type="entry name" value="Outer membrane lipoprotein wza domain like"/>
    <property type="match status" value="3"/>
</dbReference>
<dbReference type="PANTHER" id="PTHR33619">
    <property type="entry name" value="POLYSACCHARIDE EXPORT PROTEIN GFCE-RELATED"/>
    <property type="match status" value="1"/>
</dbReference>
<name>A0A0F5YKX9_9CYAN</name>
<evidence type="ECO:0000256" key="12">
    <source>
        <dbReference type="ARBA" id="ARBA00023139"/>
    </source>
</evidence>
<dbReference type="PANTHER" id="PTHR33619:SF3">
    <property type="entry name" value="POLYSACCHARIDE EXPORT PROTEIN GFCE-RELATED"/>
    <property type="match status" value="1"/>
</dbReference>
<evidence type="ECO:0000313" key="19">
    <source>
        <dbReference type="EMBL" id="KMW70148.1"/>
    </source>
</evidence>
<organism evidence="18 20">
    <name type="scientific">Limnoraphis robusta CS-951</name>
    <dbReference type="NCBI Taxonomy" id="1637645"/>
    <lineage>
        <taxon>Bacteria</taxon>
        <taxon>Bacillati</taxon>
        <taxon>Cyanobacteriota</taxon>
        <taxon>Cyanophyceae</taxon>
        <taxon>Oscillatoriophycideae</taxon>
        <taxon>Oscillatoriales</taxon>
        <taxon>Sirenicapillariaceae</taxon>
        <taxon>Limnoraphis</taxon>
    </lineage>
</organism>
<reference evidence="18 20" key="1">
    <citation type="submission" date="2015-06" db="EMBL/GenBank/DDBJ databases">
        <title>Draft genome assembly of filamentous brackish cyanobacterium Limnoraphis robusta strain CS-951.</title>
        <authorList>
            <person name="Willis A."/>
            <person name="Parks M."/>
            <person name="Burford M.A."/>
        </authorList>
    </citation>
    <scope>NUCLEOTIDE SEQUENCE [LARGE SCALE GENOMIC DNA]</scope>
    <source>
        <strain evidence="18 20">CS-951</strain>
    </source>
</reference>
<keyword evidence="14" id="KW-0449">Lipoprotein</keyword>
<evidence type="ECO:0000256" key="1">
    <source>
        <dbReference type="ARBA" id="ARBA00004571"/>
    </source>
</evidence>
<dbReference type="OrthoDB" id="9793939at2"/>
<dbReference type="InterPro" id="IPR019554">
    <property type="entry name" value="Soluble_ligand-bd"/>
</dbReference>
<dbReference type="Pfam" id="PF10531">
    <property type="entry name" value="SLBB"/>
    <property type="match status" value="2"/>
</dbReference>
<evidence type="ECO:0000259" key="17">
    <source>
        <dbReference type="Pfam" id="PF22461"/>
    </source>
</evidence>
<keyword evidence="8" id="KW-0625">Polysaccharide transport</keyword>
<keyword evidence="10" id="KW-0626">Porin</keyword>
<comment type="caution">
    <text evidence="18">The sequence shown here is derived from an EMBL/GenBank/DDBJ whole genome shotgun (WGS) entry which is preliminary data.</text>
</comment>
<evidence type="ECO:0000256" key="2">
    <source>
        <dbReference type="ARBA" id="ARBA00009450"/>
    </source>
</evidence>
<evidence type="ECO:0000256" key="14">
    <source>
        <dbReference type="ARBA" id="ARBA00023288"/>
    </source>
</evidence>
<evidence type="ECO:0000259" key="15">
    <source>
        <dbReference type="Pfam" id="PF02563"/>
    </source>
</evidence>
<dbReference type="RefSeq" id="WP_046276974.1">
    <property type="nucleotide sequence ID" value="NZ_LATL02000222.1"/>
</dbReference>
<evidence type="ECO:0000256" key="11">
    <source>
        <dbReference type="ARBA" id="ARBA00023136"/>
    </source>
</evidence>
<dbReference type="EMBL" id="LATL02000253">
    <property type="protein sequence ID" value="KMW70148.1"/>
    <property type="molecule type" value="Genomic_DNA"/>
</dbReference>
<dbReference type="Pfam" id="PF22461">
    <property type="entry name" value="SLBB_2"/>
    <property type="match status" value="1"/>
</dbReference>
<dbReference type="GO" id="GO:0015288">
    <property type="term" value="F:porin activity"/>
    <property type="evidence" value="ECO:0007669"/>
    <property type="project" value="UniProtKB-KW"/>
</dbReference>
<dbReference type="InterPro" id="IPR049712">
    <property type="entry name" value="Poly_export"/>
</dbReference>
<evidence type="ECO:0000256" key="6">
    <source>
        <dbReference type="ARBA" id="ARBA00022692"/>
    </source>
</evidence>
<keyword evidence="7" id="KW-0732">Signal</keyword>
<evidence type="ECO:0000313" key="18">
    <source>
        <dbReference type="EMBL" id="KKD39549.1"/>
    </source>
</evidence>
<accession>A0A0F5YKX9</accession>
<dbReference type="GO" id="GO:0009279">
    <property type="term" value="C:cell outer membrane"/>
    <property type="evidence" value="ECO:0007669"/>
    <property type="project" value="UniProtKB-SubCell"/>
</dbReference>
<evidence type="ECO:0000256" key="4">
    <source>
        <dbReference type="ARBA" id="ARBA00022452"/>
    </source>
</evidence>
<evidence type="ECO:0000313" key="20">
    <source>
        <dbReference type="Proteomes" id="UP000033607"/>
    </source>
</evidence>
<comment type="similarity">
    <text evidence="2">Belongs to the BexD/CtrA/VexA family.</text>
</comment>
<dbReference type="Gene3D" id="3.30.1950.10">
    <property type="entry name" value="wza like domain"/>
    <property type="match status" value="1"/>
</dbReference>
<feature type="domain" description="Soluble ligand binding" evidence="16">
    <location>
        <begin position="282"/>
        <end position="315"/>
    </location>
</feature>
<keyword evidence="4" id="KW-1134">Transmembrane beta strand</keyword>
<evidence type="ECO:0000256" key="3">
    <source>
        <dbReference type="ARBA" id="ARBA00022448"/>
    </source>
</evidence>
<dbReference type="AlphaFoldDB" id="A0A0F5YKX9"/>
<feature type="domain" description="Soluble ligand binding" evidence="16">
    <location>
        <begin position="370"/>
        <end position="422"/>
    </location>
</feature>
<comment type="subcellular location">
    <subcellularLocation>
        <location evidence="1">Cell outer membrane</location>
        <topology evidence="1">Multi-pass membrane protein</topology>
    </subcellularLocation>
</comment>
<gene>
    <name evidence="18" type="ORF">WN50_02755</name>
    <name evidence="19" type="ORF">WN50_37615</name>
</gene>
<keyword evidence="5" id="KW-0762">Sugar transport</keyword>
<evidence type="ECO:0000256" key="13">
    <source>
        <dbReference type="ARBA" id="ARBA00023237"/>
    </source>
</evidence>
<keyword evidence="9" id="KW-0406">Ion transport</keyword>
<keyword evidence="12" id="KW-0564">Palmitate</keyword>
<evidence type="ECO:0000259" key="16">
    <source>
        <dbReference type="Pfam" id="PF10531"/>
    </source>
</evidence>
<evidence type="ECO:0000256" key="8">
    <source>
        <dbReference type="ARBA" id="ARBA00023047"/>
    </source>
</evidence>
<keyword evidence="6" id="KW-0812">Transmembrane</keyword>
<feature type="domain" description="Polysaccharide export protein N-terminal" evidence="15">
    <location>
        <begin position="54"/>
        <end position="126"/>
    </location>
</feature>
<dbReference type="InterPro" id="IPR054765">
    <property type="entry name" value="SLBB_dom"/>
</dbReference>
<dbReference type="Pfam" id="PF02563">
    <property type="entry name" value="Poly_export"/>
    <property type="match status" value="1"/>
</dbReference>
<keyword evidence="13" id="KW-0998">Cell outer membrane</keyword>
<evidence type="ECO:0000256" key="7">
    <source>
        <dbReference type="ARBA" id="ARBA00022729"/>
    </source>
</evidence>
<dbReference type="InterPro" id="IPR003715">
    <property type="entry name" value="Poly_export_N"/>
</dbReference>
<dbReference type="GO" id="GO:0046930">
    <property type="term" value="C:pore complex"/>
    <property type="evidence" value="ECO:0007669"/>
    <property type="project" value="UniProtKB-KW"/>
</dbReference>
<feature type="domain" description="SLBB" evidence="17">
    <location>
        <begin position="133"/>
        <end position="225"/>
    </location>
</feature>
<evidence type="ECO:0008006" key="21">
    <source>
        <dbReference type="Google" id="ProtNLM"/>
    </source>
</evidence>
<dbReference type="EMBL" id="LATL02000222">
    <property type="protein sequence ID" value="KKD39549.1"/>
    <property type="molecule type" value="Genomic_DNA"/>
</dbReference>
<evidence type="ECO:0000256" key="5">
    <source>
        <dbReference type="ARBA" id="ARBA00022597"/>
    </source>
</evidence>
<keyword evidence="11" id="KW-0472">Membrane</keyword>
<sequence>MVSLKTPYKMTRVIVNLSLIILTTVGGHLSGSTQSLPQPSQTVSESDNNLTVLEPAYILGIGDFISVKIFDAEDFSGEAQVIADGTLQLPYIKRLYVQGSTLEQVTRMIETEYARILKHPLITVTLTKPRPIKIAVSGEVSRPGFYILTLFDPESRQPELRYPTLAEAIQKAGGVTLSADIRQIQLRRPQPSGGEQIIAINFWEFLQNGDTRSNITLRDGDTIIIPATTHFNQAEVRQVANSNLAISADAAHNIIVVGQVNRPGNYVLIGGDANTESPGGYATVTWAIRQAGGITEQADIRQIQLYRITQAGTQQIIPVNLWELLQTGDLNKDPFLQDGDTIVIPQATTVDLTEITPIARASFSPATIRVSVVGEIRNPGVGTIDVAPDTTLNQALLKAGGFNPRSSRQFVDLIRLNPDGTISQRTIAIDFSASPNEQNNPLLRNNDIIVVERSGLAKFSDRTSLLLTPTGSFINQALSIFRLLEVIEGFQD</sequence>
<evidence type="ECO:0000256" key="9">
    <source>
        <dbReference type="ARBA" id="ARBA00023065"/>
    </source>
</evidence>
<dbReference type="GO" id="GO:0006811">
    <property type="term" value="P:monoatomic ion transport"/>
    <property type="evidence" value="ECO:0007669"/>
    <property type="project" value="UniProtKB-KW"/>
</dbReference>
<evidence type="ECO:0000256" key="10">
    <source>
        <dbReference type="ARBA" id="ARBA00023114"/>
    </source>
</evidence>
<proteinExistence type="inferred from homology"/>
<protein>
    <recommendedName>
        <fullName evidence="21">Polysaccharide export protein</fullName>
    </recommendedName>
</protein>
<dbReference type="GO" id="GO:0015159">
    <property type="term" value="F:polysaccharide transmembrane transporter activity"/>
    <property type="evidence" value="ECO:0007669"/>
    <property type="project" value="InterPro"/>
</dbReference>